<keyword evidence="4" id="KW-0472">Membrane</keyword>
<keyword evidence="2" id="KW-0812">Transmembrane</keyword>
<evidence type="ECO:0000313" key="5">
    <source>
        <dbReference type="EMBL" id="TDP42377.1"/>
    </source>
</evidence>
<dbReference type="Proteomes" id="UP000295087">
    <property type="component" value="Unassembled WGS sequence"/>
</dbReference>
<evidence type="ECO:0000256" key="2">
    <source>
        <dbReference type="ARBA" id="ARBA00022692"/>
    </source>
</evidence>
<reference evidence="5 6" key="1">
    <citation type="submission" date="2019-03" db="EMBL/GenBank/DDBJ databases">
        <title>Genomic Encyclopedia of Type Strains, Phase IV (KMG-IV): sequencing the most valuable type-strain genomes for metagenomic binning, comparative biology and taxonomic classification.</title>
        <authorList>
            <person name="Goeker M."/>
        </authorList>
    </citation>
    <scope>NUCLEOTIDE SEQUENCE [LARGE SCALE GENOMIC DNA]</scope>
    <source>
        <strain evidence="5 6">DSM 44496</strain>
    </source>
</reference>
<organism evidence="5 6">
    <name type="scientific">Nocardia ignorata</name>
    <dbReference type="NCBI Taxonomy" id="145285"/>
    <lineage>
        <taxon>Bacteria</taxon>
        <taxon>Bacillati</taxon>
        <taxon>Actinomycetota</taxon>
        <taxon>Actinomycetes</taxon>
        <taxon>Mycobacteriales</taxon>
        <taxon>Nocardiaceae</taxon>
        <taxon>Nocardia</taxon>
    </lineage>
</organism>
<name>A0A4R6PVK1_NOCIG</name>
<proteinExistence type="predicted"/>
<comment type="subcellular location">
    <subcellularLocation>
        <location evidence="1">Membrane</location>
        <topology evidence="1">Multi-pass membrane protein</topology>
    </subcellularLocation>
</comment>
<dbReference type="RefSeq" id="WP_084475827.1">
    <property type="nucleotide sequence ID" value="NZ_SNXK01000001.1"/>
</dbReference>
<dbReference type="GO" id="GO:0016020">
    <property type="term" value="C:membrane"/>
    <property type="evidence" value="ECO:0007669"/>
    <property type="project" value="UniProtKB-SubCell"/>
</dbReference>
<keyword evidence="3" id="KW-1133">Transmembrane helix</keyword>
<sequence length="348" mass="37068">MPIRPVRRIARTLLGTTFIATGVNGLMNPKPRAEAAAALADKGRDSLPDALAAKVPDDPGKMVQINAMVQVAGGLLLASGRAPRPAAFLLAATVVPGTVTEQDFWSESDPDRKAVKRAGFLKDLGLLGGLMIAAADTEGKPSLGWRGRRAAHKLMDRSPSLAEQVRDEGVVVLDAAKTRGSQLAEVAKERGPQLAELARARSEQLAELARERGPQIAEAARERGAHIAEVARDRGPEVADEARGRSSHLVEVAKERGAQLAEIARERGSQAAEVARERGSEAAEVARERGEEAKIRGKYAAELARERGSELTNGKHRRLPAAAADLADLVEKTTSTTASAVRQRSARR</sequence>
<evidence type="ECO:0000313" key="6">
    <source>
        <dbReference type="Proteomes" id="UP000295087"/>
    </source>
</evidence>
<dbReference type="EMBL" id="SNXK01000001">
    <property type="protein sequence ID" value="TDP42377.1"/>
    <property type="molecule type" value="Genomic_DNA"/>
</dbReference>
<comment type="caution">
    <text evidence="5">The sequence shown here is derived from an EMBL/GenBank/DDBJ whole genome shotgun (WGS) entry which is preliminary data.</text>
</comment>
<evidence type="ECO:0000256" key="1">
    <source>
        <dbReference type="ARBA" id="ARBA00004141"/>
    </source>
</evidence>
<dbReference type="InterPro" id="IPR032808">
    <property type="entry name" value="DoxX"/>
</dbReference>
<evidence type="ECO:0000256" key="4">
    <source>
        <dbReference type="ARBA" id="ARBA00023136"/>
    </source>
</evidence>
<dbReference type="Pfam" id="PF07681">
    <property type="entry name" value="DoxX"/>
    <property type="match status" value="1"/>
</dbReference>
<keyword evidence="6" id="KW-1185">Reference proteome</keyword>
<protein>
    <submittedName>
        <fullName evidence="5">Putative membrane protein YphA (DoxX/SURF4 family)</fullName>
    </submittedName>
</protein>
<accession>A0A4R6PVK1</accession>
<gene>
    <name evidence="5" type="ORF">DFR75_1011487</name>
</gene>
<evidence type="ECO:0000256" key="3">
    <source>
        <dbReference type="ARBA" id="ARBA00022989"/>
    </source>
</evidence>
<dbReference type="AlphaFoldDB" id="A0A4R6PVK1"/>